<evidence type="ECO:0000313" key="1">
    <source>
        <dbReference type="Proteomes" id="UP000887576"/>
    </source>
</evidence>
<proteinExistence type="predicted"/>
<name>A0AC34R5J2_9BILA</name>
<evidence type="ECO:0000313" key="2">
    <source>
        <dbReference type="WBParaSite" id="JU765_v2.g3582.t1"/>
    </source>
</evidence>
<dbReference type="Proteomes" id="UP000887576">
    <property type="component" value="Unplaced"/>
</dbReference>
<organism evidence="1 2">
    <name type="scientific">Panagrolaimus sp. JU765</name>
    <dbReference type="NCBI Taxonomy" id="591449"/>
    <lineage>
        <taxon>Eukaryota</taxon>
        <taxon>Metazoa</taxon>
        <taxon>Ecdysozoa</taxon>
        <taxon>Nematoda</taxon>
        <taxon>Chromadorea</taxon>
        <taxon>Rhabditida</taxon>
        <taxon>Tylenchina</taxon>
        <taxon>Panagrolaimomorpha</taxon>
        <taxon>Panagrolaimoidea</taxon>
        <taxon>Panagrolaimidae</taxon>
        <taxon>Panagrolaimus</taxon>
    </lineage>
</organism>
<sequence length="194" mass="22040">MAQNFNEPVEVRFHGVENPVAVPRGIFHYSMRESGMGSNFKVPDSEDLTAVQVGGKFRTKDSMVDGFYLPMPMGMDPINFQLIRAKEKFNELQTKDAESAADAYNKMQSECRFEATIACEESMRRYYELKVERESEEQAPIHEKLLKLSDVLSRAAVVNDENNDMGVVFSAPGIQPIGWHTNMAKLNRNNIRID</sequence>
<accession>A0AC34R5J2</accession>
<reference evidence="2" key="1">
    <citation type="submission" date="2022-11" db="UniProtKB">
        <authorList>
            <consortium name="WormBaseParasite"/>
        </authorList>
    </citation>
    <scope>IDENTIFICATION</scope>
</reference>
<protein>
    <submittedName>
        <fullName evidence="2">Uncharacterized protein</fullName>
    </submittedName>
</protein>
<dbReference type="WBParaSite" id="JU765_v2.g3582.t1">
    <property type="protein sequence ID" value="JU765_v2.g3582.t1"/>
    <property type="gene ID" value="JU765_v2.g3582"/>
</dbReference>